<feature type="transmembrane region" description="Helical" evidence="2">
    <location>
        <begin position="151"/>
        <end position="170"/>
    </location>
</feature>
<protein>
    <submittedName>
        <fullName evidence="4">CPBP family intramembrane metalloprotease</fullName>
    </submittedName>
</protein>
<evidence type="ECO:0000259" key="3">
    <source>
        <dbReference type="Pfam" id="PF02517"/>
    </source>
</evidence>
<keyword evidence="2" id="KW-0812">Transmembrane</keyword>
<evidence type="ECO:0000256" key="1">
    <source>
        <dbReference type="ARBA" id="ARBA00009067"/>
    </source>
</evidence>
<keyword evidence="2" id="KW-1133">Transmembrane helix</keyword>
<evidence type="ECO:0000313" key="5">
    <source>
        <dbReference type="Proteomes" id="UP000886822"/>
    </source>
</evidence>
<dbReference type="AlphaFoldDB" id="A0A9D1QUJ1"/>
<feature type="transmembrane region" description="Helical" evidence="2">
    <location>
        <begin position="33"/>
        <end position="53"/>
    </location>
</feature>
<comment type="similarity">
    <text evidence="1">Belongs to the UPF0177 family.</text>
</comment>
<dbReference type="EMBL" id="DXGJ01000048">
    <property type="protein sequence ID" value="HIW72231.1"/>
    <property type="molecule type" value="Genomic_DNA"/>
</dbReference>
<dbReference type="PANTHER" id="PTHR36435:SF1">
    <property type="entry name" value="CAAX AMINO TERMINAL PROTEASE FAMILY PROTEIN"/>
    <property type="match status" value="1"/>
</dbReference>
<gene>
    <name evidence="4" type="ORF">H9875_06340</name>
</gene>
<organism evidence="4 5">
    <name type="scientific">Candidatus Levilactobacillus faecigallinarum</name>
    <dbReference type="NCBI Taxonomy" id="2838638"/>
    <lineage>
        <taxon>Bacteria</taxon>
        <taxon>Bacillati</taxon>
        <taxon>Bacillota</taxon>
        <taxon>Bacilli</taxon>
        <taxon>Lactobacillales</taxon>
        <taxon>Lactobacillaceae</taxon>
        <taxon>Levilactobacillus</taxon>
    </lineage>
</organism>
<feature type="transmembrane region" description="Helical" evidence="2">
    <location>
        <begin position="121"/>
        <end position="144"/>
    </location>
</feature>
<dbReference type="GO" id="GO:0008237">
    <property type="term" value="F:metallopeptidase activity"/>
    <property type="evidence" value="ECO:0007669"/>
    <property type="project" value="UniProtKB-KW"/>
</dbReference>
<dbReference type="GO" id="GO:0004175">
    <property type="term" value="F:endopeptidase activity"/>
    <property type="evidence" value="ECO:0007669"/>
    <property type="project" value="UniProtKB-ARBA"/>
</dbReference>
<keyword evidence="4" id="KW-0378">Hydrolase</keyword>
<sequence>MWIGFIFIYLVDTTILTVATDAAATHPALVNRLIGITLIYSAFLLAFITWRYQKQLSLNNPRHIGRTPFTVEHIFQLIAFFILMLAVQYTWSWLISIHVLSSPANQTALNQQVMRLPFWNLAYSICFAPVIEELIFRGIFLNYFFRSNRRWMNLLGVFVSGLIFGAMHVGSISPTLLMYSALGWILGATYLHFRDIRFNIALHFLNNAMSLL</sequence>
<name>A0A9D1QUJ1_9LACO</name>
<evidence type="ECO:0000256" key="2">
    <source>
        <dbReference type="SAM" id="Phobius"/>
    </source>
</evidence>
<proteinExistence type="inferred from homology"/>
<dbReference type="Proteomes" id="UP000886822">
    <property type="component" value="Unassembled WGS sequence"/>
</dbReference>
<dbReference type="Pfam" id="PF02517">
    <property type="entry name" value="Rce1-like"/>
    <property type="match status" value="1"/>
</dbReference>
<keyword evidence="4" id="KW-0645">Protease</keyword>
<dbReference type="GO" id="GO:0080120">
    <property type="term" value="P:CAAX-box protein maturation"/>
    <property type="evidence" value="ECO:0007669"/>
    <property type="project" value="UniProtKB-ARBA"/>
</dbReference>
<accession>A0A9D1QUJ1</accession>
<dbReference type="InterPro" id="IPR052710">
    <property type="entry name" value="CAAX_protease"/>
</dbReference>
<comment type="caution">
    <text evidence="4">The sequence shown here is derived from an EMBL/GenBank/DDBJ whole genome shotgun (WGS) entry which is preliminary data.</text>
</comment>
<dbReference type="InterPro" id="IPR003675">
    <property type="entry name" value="Rce1/LyrA-like_dom"/>
</dbReference>
<keyword evidence="4" id="KW-0482">Metalloprotease</keyword>
<reference evidence="4" key="1">
    <citation type="journal article" date="2021" name="PeerJ">
        <title>Extensive microbial diversity within the chicken gut microbiome revealed by metagenomics and culture.</title>
        <authorList>
            <person name="Gilroy R."/>
            <person name="Ravi A."/>
            <person name="Getino M."/>
            <person name="Pursley I."/>
            <person name="Horton D.L."/>
            <person name="Alikhan N.F."/>
            <person name="Baker D."/>
            <person name="Gharbi K."/>
            <person name="Hall N."/>
            <person name="Watson M."/>
            <person name="Adriaenssens E.M."/>
            <person name="Foster-Nyarko E."/>
            <person name="Jarju S."/>
            <person name="Secka A."/>
            <person name="Antonio M."/>
            <person name="Oren A."/>
            <person name="Chaudhuri R.R."/>
            <person name="La Ragione R."/>
            <person name="Hildebrand F."/>
            <person name="Pallen M.J."/>
        </authorList>
    </citation>
    <scope>NUCLEOTIDE SEQUENCE</scope>
    <source>
        <strain evidence="4">CHK173-259</strain>
    </source>
</reference>
<feature type="domain" description="CAAX prenyl protease 2/Lysostaphin resistance protein A-like" evidence="3">
    <location>
        <begin position="117"/>
        <end position="209"/>
    </location>
</feature>
<keyword evidence="2" id="KW-0472">Membrane</keyword>
<evidence type="ECO:0000313" key="4">
    <source>
        <dbReference type="EMBL" id="HIW72231.1"/>
    </source>
</evidence>
<feature type="transmembrane region" description="Helical" evidence="2">
    <location>
        <begin position="176"/>
        <end position="193"/>
    </location>
</feature>
<reference evidence="4" key="2">
    <citation type="submission" date="2021-04" db="EMBL/GenBank/DDBJ databases">
        <authorList>
            <person name="Gilroy R."/>
        </authorList>
    </citation>
    <scope>NUCLEOTIDE SEQUENCE</scope>
    <source>
        <strain evidence="4">CHK173-259</strain>
    </source>
</reference>
<dbReference type="PANTHER" id="PTHR36435">
    <property type="entry name" value="SLR1288 PROTEIN"/>
    <property type="match status" value="1"/>
</dbReference>
<feature type="transmembrane region" description="Helical" evidence="2">
    <location>
        <begin position="74"/>
        <end position="101"/>
    </location>
</feature>